<name>A0ABR3L9H9_9TELE</name>
<accession>A0ABR3L9H9</accession>
<sequence>MLHICIRLQGGVMERCRLWSEQDITRRLRVDGRRKSRREEEKENEIGESVWAACGGTEGLCMVGSVGGLRDSP</sequence>
<keyword evidence="2" id="KW-1185">Reference proteome</keyword>
<comment type="caution">
    <text evidence="1">The sequence shown here is derived from an EMBL/GenBank/DDBJ whole genome shotgun (WGS) entry which is preliminary data.</text>
</comment>
<evidence type="ECO:0000313" key="1">
    <source>
        <dbReference type="EMBL" id="KAL1249542.1"/>
    </source>
</evidence>
<dbReference type="Proteomes" id="UP001558613">
    <property type="component" value="Unassembled WGS sequence"/>
</dbReference>
<reference evidence="1 2" key="1">
    <citation type="submission" date="2023-09" db="EMBL/GenBank/DDBJ databases">
        <authorList>
            <person name="Wang M."/>
        </authorList>
    </citation>
    <scope>NUCLEOTIDE SEQUENCE [LARGE SCALE GENOMIC DNA]</scope>
    <source>
        <strain evidence="1">GT-2023</strain>
        <tissue evidence="1">Liver</tissue>
    </source>
</reference>
<evidence type="ECO:0000313" key="2">
    <source>
        <dbReference type="Proteomes" id="UP001558613"/>
    </source>
</evidence>
<dbReference type="EMBL" id="JAYMGO010000023">
    <property type="protein sequence ID" value="KAL1249542.1"/>
    <property type="molecule type" value="Genomic_DNA"/>
</dbReference>
<proteinExistence type="predicted"/>
<gene>
    <name evidence="1" type="ORF">QQF64_020547</name>
</gene>
<protein>
    <submittedName>
        <fullName evidence="1">Uncharacterized protein</fullName>
    </submittedName>
</protein>
<organism evidence="1 2">
    <name type="scientific">Cirrhinus molitorella</name>
    <name type="common">mud carp</name>
    <dbReference type="NCBI Taxonomy" id="172907"/>
    <lineage>
        <taxon>Eukaryota</taxon>
        <taxon>Metazoa</taxon>
        <taxon>Chordata</taxon>
        <taxon>Craniata</taxon>
        <taxon>Vertebrata</taxon>
        <taxon>Euteleostomi</taxon>
        <taxon>Actinopterygii</taxon>
        <taxon>Neopterygii</taxon>
        <taxon>Teleostei</taxon>
        <taxon>Ostariophysi</taxon>
        <taxon>Cypriniformes</taxon>
        <taxon>Cyprinidae</taxon>
        <taxon>Labeoninae</taxon>
        <taxon>Labeonini</taxon>
        <taxon>Cirrhinus</taxon>
    </lineage>
</organism>